<dbReference type="PROSITE" id="PS50157">
    <property type="entry name" value="ZINC_FINGER_C2H2_2"/>
    <property type="match status" value="7"/>
</dbReference>
<protein>
    <submittedName>
        <fullName evidence="9">Putative zinc finger protein (inferred by orthology to a C. elegans protein)</fullName>
    </submittedName>
</protein>
<dbReference type="WBParaSite" id="ASIM_0001010001-mRNA-1">
    <property type="protein sequence ID" value="ASIM_0001010001-mRNA-1"/>
    <property type="gene ID" value="ASIM_0001010001"/>
</dbReference>
<feature type="domain" description="C2H2-type" evidence="6">
    <location>
        <begin position="384"/>
        <end position="412"/>
    </location>
</feature>
<dbReference type="SMART" id="SM00355">
    <property type="entry name" value="ZnF_C2H2"/>
    <property type="match status" value="12"/>
</dbReference>
<dbReference type="InterPro" id="IPR013087">
    <property type="entry name" value="Znf_C2H2_type"/>
</dbReference>
<dbReference type="Proteomes" id="UP000267096">
    <property type="component" value="Unassembled WGS sequence"/>
</dbReference>
<dbReference type="OrthoDB" id="10014897at2759"/>
<evidence type="ECO:0000256" key="5">
    <source>
        <dbReference type="PROSITE-ProRule" id="PRU00042"/>
    </source>
</evidence>
<evidence type="ECO:0000313" key="9">
    <source>
        <dbReference type="WBParaSite" id="ASIM_0001010001-mRNA-1"/>
    </source>
</evidence>
<feature type="domain" description="C2H2-type" evidence="6">
    <location>
        <begin position="47"/>
        <end position="74"/>
    </location>
</feature>
<evidence type="ECO:0000256" key="1">
    <source>
        <dbReference type="ARBA" id="ARBA00022723"/>
    </source>
</evidence>
<accession>A0A0M3JQY2</accession>
<dbReference type="Gene3D" id="3.30.160.60">
    <property type="entry name" value="Classic Zinc Finger"/>
    <property type="match status" value="6"/>
</dbReference>
<name>A0A0M3JQY2_ANISI</name>
<evidence type="ECO:0000256" key="3">
    <source>
        <dbReference type="ARBA" id="ARBA00022771"/>
    </source>
</evidence>
<proteinExistence type="predicted"/>
<gene>
    <name evidence="7" type="ORF">ASIM_LOCUS9831</name>
</gene>
<keyword evidence="3 5" id="KW-0863">Zinc-finger</keyword>
<feature type="domain" description="C2H2-type" evidence="6">
    <location>
        <begin position="502"/>
        <end position="529"/>
    </location>
</feature>
<dbReference type="PANTHER" id="PTHR24379">
    <property type="entry name" value="KRAB AND ZINC FINGER DOMAIN-CONTAINING"/>
    <property type="match status" value="1"/>
</dbReference>
<feature type="domain" description="C2H2-type" evidence="6">
    <location>
        <begin position="143"/>
        <end position="170"/>
    </location>
</feature>
<organism evidence="9">
    <name type="scientific">Anisakis simplex</name>
    <name type="common">Herring worm</name>
    <dbReference type="NCBI Taxonomy" id="6269"/>
    <lineage>
        <taxon>Eukaryota</taxon>
        <taxon>Metazoa</taxon>
        <taxon>Ecdysozoa</taxon>
        <taxon>Nematoda</taxon>
        <taxon>Chromadorea</taxon>
        <taxon>Rhabditida</taxon>
        <taxon>Spirurina</taxon>
        <taxon>Ascaridomorpha</taxon>
        <taxon>Ascaridoidea</taxon>
        <taxon>Anisakidae</taxon>
        <taxon>Anisakis</taxon>
        <taxon>Anisakis simplex complex</taxon>
    </lineage>
</organism>
<keyword evidence="4" id="KW-0862">Zinc</keyword>
<dbReference type="GO" id="GO:0008270">
    <property type="term" value="F:zinc ion binding"/>
    <property type="evidence" value="ECO:0007669"/>
    <property type="project" value="UniProtKB-KW"/>
</dbReference>
<reference evidence="9" key="1">
    <citation type="submission" date="2017-02" db="UniProtKB">
        <authorList>
            <consortium name="WormBaseParasite"/>
        </authorList>
    </citation>
    <scope>IDENTIFICATION</scope>
</reference>
<dbReference type="Pfam" id="PF00096">
    <property type="entry name" value="zf-C2H2"/>
    <property type="match status" value="3"/>
</dbReference>
<evidence type="ECO:0000259" key="6">
    <source>
        <dbReference type="PROSITE" id="PS50157"/>
    </source>
</evidence>
<dbReference type="Pfam" id="PF13912">
    <property type="entry name" value="zf-C2H2_6"/>
    <property type="match status" value="2"/>
</dbReference>
<dbReference type="InterPro" id="IPR036236">
    <property type="entry name" value="Znf_C2H2_sf"/>
</dbReference>
<dbReference type="AlphaFoldDB" id="A0A0M3JQY2"/>
<evidence type="ECO:0000313" key="7">
    <source>
        <dbReference type="EMBL" id="VDK41847.1"/>
    </source>
</evidence>
<evidence type="ECO:0000256" key="4">
    <source>
        <dbReference type="ARBA" id="ARBA00022833"/>
    </source>
</evidence>
<keyword evidence="1" id="KW-0479">Metal-binding</keyword>
<evidence type="ECO:0000256" key="2">
    <source>
        <dbReference type="ARBA" id="ARBA00022737"/>
    </source>
</evidence>
<dbReference type="EMBL" id="UYRR01030973">
    <property type="protein sequence ID" value="VDK41847.1"/>
    <property type="molecule type" value="Genomic_DNA"/>
</dbReference>
<keyword evidence="8" id="KW-1185">Reference proteome</keyword>
<dbReference type="PROSITE" id="PS00028">
    <property type="entry name" value="ZINC_FINGER_C2H2_1"/>
    <property type="match status" value="10"/>
</dbReference>
<reference evidence="7 8" key="2">
    <citation type="submission" date="2018-11" db="EMBL/GenBank/DDBJ databases">
        <authorList>
            <consortium name="Pathogen Informatics"/>
        </authorList>
    </citation>
    <scope>NUCLEOTIDE SEQUENCE [LARGE SCALE GENOMIC DNA]</scope>
</reference>
<dbReference type="SUPFAM" id="SSF57667">
    <property type="entry name" value="beta-beta-alpha zinc fingers"/>
    <property type="match status" value="5"/>
</dbReference>
<evidence type="ECO:0000313" key="8">
    <source>
        <dbReference type="Proteomes" id="UP000267096"/>
    </source>
</evidence>
<dbReference type="PANTHER" id="PTHR24379:SF121">
    <property type="entry name" value="C2H2-TYPE DOMAIN-CONTAINING PROTEIN"/>
    <property type="match status" value="1"/>
</dbReference>
<sequence>MFPDVCSLQNHTIGDHMNLSSKTDNDNCASTNGLLLQNGNTAEDVSFVCQQCDATLSSFAAFGQHMRTHLTSEHEQKCHLCNISFNNSQFHAINIFQRRLTHMVEHFTGNSTRIICKECPSSVFFSAHQIRQHHLDTHLEILYRCAICQKIFHTQNRFQDHLSVHNEEIMRYHCVACNTPFDTHDLLKVHVQLIHDRQQSTQQLQCLSVATVTSTTEIVTQQSTEATHTPPATSECRSVKCSVCDIRFESEDDLDFHRLNVHCKIPRADRCAECQVEITSIAQFLEHIRLHTINEQNVTCVVCRQALRNEAQIHSHANFHLADTAIPSRTSSILMKNESDNESRCTVCNQVLLLFCSFEYSLKFKVFSSSEALRLHASEHSKNADCPYCAKAFSSLQALMNHVSTAHSDARPIFTCQSCHHAFHFVTEFQQHKCIRTRYDTPPAIFLTERILSTFRDAYSPLGQHTITNATSPSYQCPFCPKMFGSESALQGHSHVHSSKAYRCDLCTLSFSSSARLETHRRKHFSEKDFTCQICDLKFHSRDDLKAHMRMHGGNLSNPKAVLPVTM</sequence>
<feature type="domain" description="C2H2-type" evidence="6">
    <location>
        <begin position="530"/>
        <end position="557"/>
    </location>
</feature>
<feature type="domain" description="C2H2-type" evidence="6">
    <location>
        <begin position="172"/>
        <end position="200"/>
    </location>
</feature>
<feature type="domain" description="C2H2-type" evidence="6">
    <location>
        <begin position="475"/>
        <end position="502"/>
    </location>
</feature>
<keyword evidence="2" id="KW-0677">Repeat</keyword>